<dbReference type="Proteomes" id="UP000762676">
    <property type="component" value="Unassembled WGS sequence"/>
</dbReference>
<keyword evidence="2" id="KW-1185">Reference proteome</keyword>
<gene>
    <name evidence="1" type="ORF">ElyMa_000518500</name>
</gene>
<proteinExistence type="predicted"/>
<sequence>MYSTQADRRACSCCGHSPHKRHDQACTQPQAGATSVSWTGQHDDPPVMPTCGTDWSPCLLHRTPPTCSIQRQSPGAY</sequence>
<protein>
    <submittedName>
        <fullName evidence="1">Uncharacterized protein</fullName>
    </submittedName>
</protein>
<reference evidence="1 2" key="1">
    <citation type="journal article" date="2021" name="Elife">
        <title>Chloroplast acquisition without the gene transfer in kleptoplastic sea slugs, Plakobranchus ocellatus.</title>
        <authorList>
            <person name="Maeda T."/>
            <person name="Takahashi S."/>
            <person name="Yoshida T."/>
            <person name="Shimamura S."/>
            <person name="Takaki Y."/>
            <person name="Nagai Y."/>
            <person name="Toyoda A."/>
            <person name="Suzuki Y."/>
            <person name="Arimoto A."/>
            <person name="Ishii H."/>
            <person name="Satoh N."/>
            <person name="Nishiyama T."/>
            <person name="Hasebe M."/>
            <person name="Maruyama T."/>
            <person name="Minagawa J."/>
            <person name="Obokata J."/>
            <person name="Shigenobu S."/>
        </authorList>
    </citation>
    <scope>NUCLEOTIDE SEQUENCE [LARGE SCALE GENOMIC DNA]</scope>
</reference>
<dbReference type="EMBL" id="BMAT01001001">
    <property type="protein sequence ID" value="GFR77851.1"/>
    <property type="molecule type" value="Genomic_DNA"/>
</dbReference>
<dbReference type="AlphaFoldDB" id="A0AAV4FY77"/>
<evidence type="ECO:0000313" key="2">
    <source>
        <dbReference type="Proteomes" id="UP000762676"/>
    </source>
</evidence>
<name>A0AAV4FY77_9GAST</name>
<accession>A0AAV4FY77</accession>
<organism evidence="1 2">
    <name type="scientific">Elysia marginata</name>
    <dbReference type="NCBI Taxonomy" id="1093978"/>
    <lineage>
        <taxon>Eukaryota</taxon>
        <taxon>Metazoa</taxon>
        <taxon>Spiralia</taxon>
        <taxon>Lophotrochozoa</taxon>
        <taxon>Mollusca</taxon>
        <taxon>Gastropoda</taxon>
        <taxon>Heterobranchia</taxon>
        <taxon>Euthyneura</taxon>
        <taxon>Panpulmonata</taxon>
        <taxon>Sacoglossa</taxon>
        <taxon>Placobranchoidea</taxon>
        <taxon>Plakobranchidae</taxon>
        <taxon>Elysia</taxon>
    </lineage>
</organism>
<evidence type="ECO:0000313" key="1">
    <source>
        <dbReference type="EMBL" id="GFR77851.1"/>
    </source>
</evidence>
<comment type="caution">
    <text evidence="1">The sequence shown here is derived from an EMBL/GenBank/DDBJ whole genome shotgun (WGS) entry which is preliminary data.</text>
</comment>